<proteinExistence type="predicted"/>
<keyword evidence="2" id="KW-1185">Reference proteome</keyword>
<reference evidence="1" key="1">
    <citation type="submission" date="2023-04" db="EMBL/GenBank/DDBJ databases">
        <title>Draft Genome sequencing of Naganishia species isolated from polar environments using Oxford Nanopore Technology.</title>
        <authorList>
            <person name="Leo P."/>
            <person name="Venkateswaran K."/>
        </authorList>
    </citation>
    <scope>NUCLEOTIDE SEQUENCE</scope>
    <source>
        <strain evidence="1">DBVPG 5303</strain>
    </source>
</reference>
<evidence type="ECO:0000313" key="1">
    <source>
        <dbReference type="EMBL" id="KAJ9126014.1"/>
    </source>
</evidence>
<accession>A0ACC2XRN8</accession>
<organism evidence="1 2">
    <name type="scientific">Naganishia onofrii</name>
    <dbReference type="NCBI Taxonomy" id="1851511"/>
    <lineage>
        <taxon>Eukaryota</taxon>
        <taxon>Fungi</taxon>
        <taxon>Dikarya</taxon>
        <taxon>Basidiomycota</taxon>
        <taxon>Agaricomycotina</taxon>
        <taxon>Tremellomycetes</taxon>
        <taxon>Filobasidiales</taxon>
        <taxon>Filobasidiaceae</taxon>
        <taxon>Naganishia</taxon>
    </lineage>
</organism>
<name>A0ACC2XRN8_9TREE</name>
<dbReference type="Proteomes" id="UP001234202">
    <property type="component" value="Unassembled WGS sequence"/>
</dbReference>
<gene>
    <name evidence="1" type="ORF">QFC24_002286</name>
</gene>
<protein>
    <submittedName>
        <fullName evidence="1">Uncharacterized protein</fullName>
    </submittedName>
</protein>
<sequence>MLDGNTIAEEDGDLSTSAAAKESKGSALIRKSSTEEETLPAPSRTASLTPTMIREFKTRTEGENHARPTTTDEERTYDSTVPQPSTASSVSAKQTRKIRPTRRGSTHSFSQTPHSVTAAPNSSNSTAARTGQSPMKKGQPGDSRKGIAGLSSSTSSTHGKMDGADLPTLSHLPVSTDNLLLHLHTDPRSSHITLSSTAAGGAKEVPSAQVNPSLLIAGGSNSLGVKSQSRSRTLSASSKLDKGKERASNAISPSTSLPASRLSSRERPGSVPSKGSVQPNNNLRNIGQTSDIVASPLAMPESTNTRNPPAPPEFAEAVAASSGNSSSRSTRYSGGSADGTTSTDMSRTTSSHESFLANVTSTEDWPSHVSPDFASAGQVYDHSGDAPSDLVGGGLAGTPRIGAGFRLQGHANETTPPSLPLSPLTNTFTANNGPAQIPDSGLVPVTLSDSTAIKLETLVPGDTADKIEQTEDQEEKRAILQSVAANTGELIGKVQESSPLKKHQGKAPSSELASGLGFINVDLSAANMTSTPPEQDGTASASLSTVDEQTDSSCINEFSNMLNEAMRSTGRRLSSASSAGSIGSAERKGPTLIGAAGSLDDPDSSPMPDGHNGNVLGALAGKFSSAEMSQRSKDNARPASDWHQFIHAYKSGRWDPNRIPHPPRGSRGPSPSAVPLSQSTRSSPGLARTTLPSNTLAEGMSKLNLETEGGTFGIASYLTNRAQVPDVPKSAQLPGFKGLDVHRNSDSSASAPSSYDLKSEISPAVSSLRRMEEIQPRRRTVADASQRDLHMYLPTIESSIEDKKTATSPSTPHQRQGPGQILLNSGAATMRLAASNYSNSDFSPLSIPSPERELLDPMASTLNPQYQSAPRMKDRQGSSSSDTTPQSAKSRSHLSSTASWRGESSSRYEPPLSTIDASPVASPAAHPDERQPPEPSLSAAASAIMSSPRSPKTGKSRRSSGGIVSTTRIPPASAPIEWNNPSQDLAPSDYFGNAIAGIQSTPESTSRHSSFQSSRTSSSQTVTGQKSTMESPQESEPAAISEPEKPSRRPSNSDKPRLLAHSSHGATTSSDITTRALFTSHEAPAALPSSDHPERPANVVSRSQEEEDFYRRGFLAPPMSHHEEMRRRALYGFRILHTAPDVNFDRIAHLAKLVFSSKIVLISLVDEHENWNKVEIGLGAHHMPRINTFCGHSILAKNDEPLVVLDSKEDWRFAGNPYVVGAPYIRFYAGAPLRTTEGFNVGSLCIIDTEPRSEFPPRSRMALKEFAAIVVREMELWRDKTRLKARDRIQTSMEQFTRECLELDNTAETNPTNAQAKMNRVYERASKLVQKTLEVDGALVLDLATFEAVERLQEDGNTVTEYQADPYSLAPGSEGEEEDVAVPEKGTSFTMLPPWNILGASETTPQNLPRRNNAGSAAEHAKFSDFLRNHQEGRIFEHVVPTWIRHMLPSRLQYAMIVPIFNIDKNPFAMLVAYTCDQSKQFLEGFELQFLRAIGVVILSAVLKRRMVLADKAKSNFISNISHELRTPLHGILAAAELLSDTPLDANQTSFLKTVQACGNSLVETVNHVLDFTKLSGSKKNALEATFRPGVVNLARLVEETVEGCWIGQRARAMQGQSEIGSFYSPPSQTGGAGQKGQINHVETGWQVRCEKGGIRRVLMNLIGNSLKFTQNGYVQVTLRALADEPINGQLPIEMGVIDTGKGISKTFLKEQLFHPFSQENPLQQGTGLGLAIVNSIVRSDSVNGKVDVWSSEGLGTEIRVSLNVEVETDMSYDRETSSDTSTSHTNPSEEQFGQDLWISLHNFDREDRGYVLNERVVAGYAGWWGFHVLDQTPDLGDIMICNEECGIMEQLLKENDFARPILVLTANRTSRMSTVVANYIKGGGFAQMVFKPVGPERLSTALRAAVTAFDLSTPSQGTGGKSLGSDYFSPALSPIYPGRSPASSDHSIASSGPQRTYSRRVSGYSQHDDQLRPPVRRDSSSNTISSSSVFETPSSHAPHSKHFVMMQSEAGPGHLTRRRSEEDRSVHRHSSRPPMAPRSTTYHNAIPVASGRRGSSSSQLDIETESSSAPGSPVSTISLADGGVMLKISAPPVEQPKGRVARVLLVDDNHINLQLLAAYLKKRNFEYMQAVNGQQSVDAFSSKPPGYWDIILMDISMPIMDGIEATRAIRKVENDRRADRVAVLSKQNSQLAGNIDGKQDIIQARCKIFALSGRATQDDKHQAFSAGVDG</sequence>
<comment type="caution">
    <text evidence="1">The sequence shown here is derived from an EMBL/GenBank/DDBJ whole genome shotgun (WGS) entry which is preliminary data.</text>
</comment>
<evidence type="ECO:0000313" key="2">
    <source>
        <dbReference type="Proteomes" id="UP001234202"/>
    </source>
</evidence>
<dbReference type="EMBL" id="JASBWV010000006">
    <property type="protein sequence ID" value="KAJ9126014.1"/>
    <property type="molecule type" value="Genomic_DNA"/>
</dbReference>